<organism evidence="2 3">
    <name type="scientific">Lujinxingia litoralis</name>
    <dbReference type="NCBI Taxonomy" id="2211119"/>
    <lineage>
        <taxon>Bacteria</taxon>
        <taxon>Deltaproteobacteria</taxon>
        <taxon>Bradymonadales</taxon>
        <taxon>Lujinxingiaceae</taxon>
        <taxon>Lujinxingia</taxon>
    </lineage>
</organism>
<evidence type="ECO:0000313" key="2">
    <source>
        <dbReference type="EMBL" id="RAL22430.1"/>
    </source>
</evidence>
<keyword evidence="3" id="KW-1185">Reference proteome</keyword>
<gene>
    <name evidence="2" type="ORF">DL240_11325</name>
</gene>
<dbReference type="RefSeq" id="WP_111730002.1">
    <property type="nucleotide sequence ID" value="NZ_QHKO01000004.1"/>
</dbReference>
<sequence>MKTSRKVALVAALVASQGCGGAEDSSVGRVEQTLGESTPAYYFGGESSQSMPSYEERGLAHVWNLARRDPGAAGVLGPLGELPALVDPYFTEMARWQGRHTLESDCVCPSEEEELPPAKSCCEVGLVDGEVACFGEVVSCEESSGTSEAEERWRLFGLASGVPHDEVGLRSESAEAVGAAELEALALSVVRAELGVIAGEHSMMGAALVRRGQENYVGWVGGESARGLPAIVDGIHMVFGGGGSSPFGAATPPGQATFSMLYVEPNGPPSSSAVVFEEGCQAMSLTTPGAWTGRDAENPFVGGQLRLDVAREPGCHRYVFAATDTYGVGHTYPTYGSLGAEVGPDGAVLVNTEACPIWSPARPSLACLEPALGCQEGDERPCYSGREATLEGAACERGVERCEQGWWSGQCDGESTPDATERCSDDGSGGTPPDSGGGAGDEDGEQEGCGCASSGAPGNFGGVLLVVGWMAVWRVRHRRATTSPVEAFKIG</sequence>
<dbReference type="NCBIfam" id="TIGR03901">
    <property type="entry name" value="MYXO-CTERM"/>
    <property type="match status" value="1"/>
</dbReference>
<name>A0A328C7P4_9DELT</name>
<dbReference type="AlphaFoldDB" id="A0A328C7P4"/>
<reference evidence="2 3" key="1">
    <citation type="submission" date="2018-05" db="EMBL/GenBank/DDBJ databases">
        <title>Lujinxingia marina gen. nov. sp. nov., a new facultative anaerobic member of the class Deltaproteobacteria, and proposal of Lujinxingaceae fam. nov.</title>
        <authorList>
            <person name="Li C.-M."/>
        </authorList>
    </citation>
    <scope>NUCLEOTIDE SEQUENCE [LARGE SCALE GENOMIC DNA]</scope>
    <source>
        <strain evidence="2 3">B210</strain>
    </source>
</reference>
<evidence type="ECO:0000313" key="3">
    <source>
        <dbReference type="Proteomes" id="UP000249169"/>
    </source>
</evidence>
<dbReference type="Proteomes" id="UP000249169">
    <property type="component" value="Unassembled WGS sequence"/>
</dbReference>
<evidence type="ECO:0000256" key="1">
    <source>
        <dbReference type="SAM" id="MobiDB-lite"/>
    </source>
</evidence>
<dbReference type="InterPro" id="IPR024038">
    <property type="entry name" value="MYXO-CTERM"/>
</dbReference>
<feature type="region of interest" description="Disordered" evidence="1">
    <location>
        <begin position="410"/>
        <end position="451"/>
    </location>
</feature>
<proteinExistence type="predicted"/>
<dbReference type="PROSITE" id="PS51257">
    <property type="entry name" value="PROKAR_LIPOPROTEIN"/>
    <property type="match status" value="1"/>
</dbReference>
<dbReference type="OrthoDB" id="5492740at2"/>
<comment type="caution">
    <text evidence="2">The sequence shown here is derived from an EMBL/GenBank/DDBJ whole genome shotgun (WGS) entry which is preliminary data.</text>
</comment>
<accession>A0A328C7P4</accession>
<dbReference type="EMBL" id="QHKO01000004">
    <property type="protein sequence ID" value="RAL22430.1"/>
    <property type="molecule type" value="Genomic_DNA"/>
</dbReference>
<feature type="compositionally biased region" description="Gly residues" evidence="1">
    <location>
        <begin position="427"/>
        <end position="439"/>
    </location>
</feature>
<protein>
    <submittedName>
        <fullName evidence="2">Uncharacterized protein</fullName>
    </submittedName>
</protein>